<evidence type="ECO:0000256" key="9">
    <source>
        <dbReference type="PROSITE-ProRule" id="PRU00309"/>
    </source>
</evidence>
<evidence type="ECO:0000256" key="6">
    <source>
        <dbReference type="ARBA" id="ARBA00023125"/>
    </source>
</evidence>
<dbReference type="GeneID" id="107068609"/>
<feature type="domain" description="MBD" evidence="13">
    <location>
        <begin position="541"/>
        <end position="614"/>
    </location>
</feature>
<dbReference type="InterPro" id="IPR019786">
    <property type="entry name" value="Zinc_finger_PHD-type_CS"/>
</dbReference>
<feature type="compositionally biased region" description="Polar residues" evidence="10">
    <location>
        <begin position="157"/>
        <end position="196"/>
    </location>
</feature>
<dbReference type="PANTHER" id="PTHR15856">
    <property type="entry name" value="PHD FINGER PROTEIN 20-RELATED"/>
    <property type="match status" value="1"/>
</dbReference>
<evidence type="ECO:0000259" key="12">
    <source>
        <dbReference type="PROSITE" id="PS50950"/>
    </source>
</evidence>
<dbReference type="PROSITE" id="PS50982">
    <property type="entry name" value="MBD"/>
    <property type="match status" value="1"/>
</dbReference>
<feature type="region of interest" description="Disordered" evidence="10">
    <location>
        <begin position="488"/>
        <end position="524"/>
    </location>
</feature>
<dbReference type="PROSITE" id="PS00028">
    <property type="entry name" value="ZINC_FINGER_C2H2_1"/>
    <property type="match status" value="1"/>
</dbReference>
<dbReference type="SUPFAM" id="SSF63748">
    <property type="entry name" value="Tudor/PWWP/MBT"/>
    <property type="match status" value="2"/>
</dbReference>
<feature type="region of interest" description="Disordered" evidence="10">
    <location>
        <begin position="151"/>
        <end position="212"/>
    </location>
</feature>
<dbReference type="InterPro" id="IPR043449">
    <property type="entry name" value="PHF20-like"/>
</dbReference>
<feature type="compositionally biased region" description="Basic and acidic residues" evidence="10">
    <location>
        <begin position="884"/>
        <end position="902"/>
    </location>
</feature>
<feature type="domain" description="THAP-type" evidence="12">
    <location>
        <begin position="24"/>
        <end position="108"/>
    </location>
</feature>
<feature type="compositionally biased region" description="Basic and acidic residues" evidence="10">
    <location>
        <begin position="197"/>
        <end position="210"/>
    </location>
</feature>
<dbReference type="Gene3D" id="3.30.40.10">
    <property type="entry name" value="Zinc/RING finger domain, C3HC4 (zinc finger)"/>
    <property type="match status" value="1"/>
</dbReference>
<dbReference type="InterPro" id="IPR013087">
    <property type="entry name" value="Znf_C2H2_type"/>
</dbReference>
<dbReference type="InterPro" id="IPR001739">
    <property type="entry name" value="Methyl_CpG_DNA-bd"/>
</dbReference>
<dbReference type="CDD" id="cd01396">
    <property type="entry name" value="MeCP2_MBD"/>
    <property type="match status" value="1"/>
</dbReference>
<dbReference type="SUPFAM" id="SSF57903">
    <property type="entry name" value="FYVE/PHD zinc finger"/>
    <property type="match status" value="1"/>
</dbReference>
<feature type="domain" description="C2H2-type" evidence="11">
    <location>
        <begin position="699"/>
        <end position="724"/>
    </location>
</feature>
<dbReference type="InterPro" id="IPR013083">
    <property type="entry name" value="Znf_RING/FYVE/PHD"/>
</dbReference>
<evidence type="ECO:0000259" key="11">
    <source>
        <dbReference type="PROSITE" id="PS50157"/>
    </source>
</evidence>
<dbReference type="Pfam" id="PF01429">
    <property type="entry name" value="MBD"/>
    <property type="match status" value="1"/>
</dbReference>
<dbReference type="InterPro" id="IPR002999">
    <property type="entry name" value="Tudor"/>
</dbReference>
<dbReference type="Pfam" id="PF05485">
    <property type="entry name" value="THAP"/>
    <property type="match status" value="1"/>
</dbReference>
<feature type="compositionally biased region" description="Basic and acidic residues" evidence="10">
    <location>
        <begin position="974"/>
        <end position="992"/>
    </location>
</feature>
<comment type="subcellular location">
    <subcellularLocation>
        <location evidence="1">Nucleus</location>
    </subcellularLocation>
</comment>
<dbReference type="SUPFAM" id="SSF57716">
    <property type="entry name" value="Glucocorticoid receptor-like (DNA-binding domain)"/>
    <property type="match status" value="1"/>
</dbReference>
<dbReference type="InterPro" id="IPR016177">
    <property type="entry name" value="DNA-bd_dom_sf"/>
</dbReference>
<gene>
    <name evidence="15" type="primary">LOC107068609</name>
</gene>
<dbReference type="CDD" id="cd20104">
    <property type="entry name" value="MBT_PHF20L1-like"/>
    <property type="match status" value="1"/>
</dbReference>
<evidence type="ECO:0000256" key="2">
    <source>
        <dbReference type="ARBA" id="ARBA00022723"/>
    </source>
</evidence>
<evidence type="ECO:0000256" key="3">
    <source>
        <dbReference type="ARBA" id="ARBA00022737"/>
    </source>
</evidence>
<dbReference type="InterPro" id="IPR011011">
    <property type="entry name" value="Znf_FYVE_PHD"/>
</dbReference>
<feature type="compositionally biased region" description="Low complexity" evidence="10">
    <location>
        <begin position="396"/>
        <end position="406"/>
    </location>
</feature>
<keyword evidence="5" id="KW-0862">Zinc</keyword>
<dbReference type="RefSeq" id="XP_015180711.1">
    <property type="nucleotide sequence ID" value="XM_015325225.1"/>
</dbReference>
<keyword evidence="6 9" id="KW-0238">DNA-binding</keyword>
<feature type="region of interest" description="Disordered" evidence="10">
    <location>
        <begin position="882"/>
        <end position="925"/>
    </location>
</feature>
<keyword evidence="4 8" id="KW-0863">Zinc-finger</keyword>
<evidence type="ECO:0000256" key="8">
    <source>
        <dbReference type="PROSITE-ProRule" id="PRU00042"/>
    </source>
</evidence>
<evidence type="ECO:0000259" key="13">
    <source>
        <dbReference type="PROSITE" id="PS50982"/>
    </source>
</evidence>
<dbReference type="Proteomes" id="UP000694924">
    <property type="component" value="Unplaced"/>
</dbReference>
<dbReference type="SUPFAM" id="SSF54171">
    <property type="entry name" value="DNA-binding domain"/>
    <property type="match status" value="1"/>
</dbReference>
<sequence>MKRRRIARSRAKKGLPPTVPITRMARKCCVPNCEIDVQEARNKGLPLHKFPKDAVLRGRWLTGAPFGSNFKPTPGQIVCHRHFKRADYEAANKTNKLTLKKGSIPSVFTDYDNHPDPVIMSVKTSTSYAQEDLDLINAEILNMRHSPVLSEDKTSKFDSNNETSCSKPESSADSVNSLETSNLTNQECKSLSTENDSSIKKEESSNDPDAKVNNMAVQLGIVEPETKMQNVSKDLILPTELNGFKEVDEKELNKNSNNSKAKVLTCGGLKFFQGAKLEAKDFNETWYSAKVVETDWEDREVLIHFDNWSTRFDEWIPMDSSRLRVLQTVPNEQTWVLPSPETSSMKEFAVGERILATWVDGRKYPAKVNAVLGNDKYDVLFDDGYAKIIRSSKMTKCTTPPKTQQPVRGDSYIGSKQERRDKKRKHTVMELFNTHSRKRSKHDNDKTTKKEESVSRSNVDSFPESKFDLDGTLFGPCYDPGTDLLKGFNTTVPKPKPIPKKNKKEMHKSDTEQEEQVGPAWVDGEPQGIESYIVDGNDGPRRSIIVHDKRLPPGWQKHFTQRKAGNSAGKWDVLFIHKPTGKKFRSRNDIRTFMESKGQFDFDPEKFDFCIHRKKRNHAPKIKQEQHTTPEVPKKIKTLLPKVKTPVSNENTSLASPNTPVNVPVTSPGITGTPLNNGGAIYSAVFIGGLRVEMEDSAYKCPKQGCNKTFRKENLLQMHIKHYHPEYSKFLGSTPNVADLAYARTIGESIEDIIPKKSTPLSDKVHKFGKKKASQERSPATLTQSGLNFVQPSSPFVFEEQEDEVNHVEKFNDLHKEDNKLEAMSPISNRSIEMDEDIEKRKENSCAMSPDTLFGIQIREERSEKVGIKTLLPVVRPPVTSEVQRVDRSKSLDDSLHTEKGKGQRKRQLSEYSSDVPSKGKKRHDMADILDDYGDLDDSAVDAEGPTVPIYRYSRRKSDCKSDENSQNSQLNDSRLEKGDPLKGDSTKRDISNDAEESEGVMMMINGEMVKVEQLRREEIINCTCGYMEEDGLMIQCDLCLCWQHGHCNAIEKEKDVPEKYVCYICRHPYRERPSKKYYHDQDWIKEGKLPSLPSRTKDQNAINTRTAILKRSYDLVSALLQMQQILHSLRVKINVAQKKDHPKLYLWAKNWEKLDVPKPDTEPIPVMEIIKTPVDFIDTSSETSRRTDIKTETKTSVKDDHDDKSIASDSELMKILEEDSSNSNESKVMCKKEDLANSKGGHILLDALTRNGSPNEKQKLKLENLTENINTYGSEDSKSASGLFADNIHGETDVPEIGQELLTPLQPFIPEPEAPIDSSECRMRLLEHIEHFQNHIESRLMSLEAQVSALEAMDSDEIIPSPDVQPRTKQTVQMLLRDLNTVRKLAALC</sequence>
<evidence type="ECO:0000313" key="15">
    <source>
        <dbReference type="RefSeq" id="XP_015180711.1"/>
    </source>
</evidence>
<keyword evidence="14" id="KW-1185">Reference proteome</keyword>
<evidence type="ECO:0000256" key="4">
    <source>
        <dbReference type="ARBA" id="ARBA00022771"/>
    </source>
</evidence>
<dbReference type="PANTHER" id="PTHR15856:SF51">
    <property type="entry name" value="MBD-R2"/>
    <property type="match status" value="1"/>
</dbReference>
<keyword evidence="7" id="KW-0539">Nucleus</keyword>
<dbReference type="Pfam" id="PF20826">
    <property type="entry name" value="PHD_5"/>
    <property type="match status" value="1"/>
</dbReference>
<dbReference type="PROSITE" id="PS50157">
    <property type="entry name" value="ZINC_FINGER_C2H2_2"/>
    <property type="match status" value="1"/>
</dbReference>
<dbReference type="CDD" id="cd20386">
    <property type="entry name" value="Tudor_PHF20-like"/>
    <property type="match status" value="1"/>
</dbReference>
<evidence type="ECO:0000313" key="14">
    <source>
        <dbReference type="Proteomes" id="UP000694924"/>
    </source>
</evidence>
<keyword evidence="3" id="KW-0677">Repeat</keyword>
<dbReference type="Gene3D" id="3.30.890.10">
    <property type="entry name" value="Methyl-cpg-binding Protein 2, Chain A"/>
    <property type="match status" value="1"/>
</dbReference>
<dbReference type="SMART" id="SM00980">
    <property type="entry name" value="THAP"/>
    <property type="match status" value="1"/>
</dbReference>
<evidence type="ECO:0000256" key="5">
    <source>
        <dbReference type="ARBA" id="ARBA00022833"/>
    </source>
</evidence>
<reference evidence="15" key="1">
    <citation type="submission" date="2025-08" db="UniProtKB">
        <authorList>
            <consortium name="RefSeq"/>
        </authorList>
    </citation>
    <scope>IDENTIFICATION</scope>
    <source>
        <tissue evidence="15">Whole body</tissue>
    </source>
</reference>
<feature type="region of interest" description="Disordered" evidence="10">
    <location>
        <begin position="396"/>
        <end position="462"/>
    </location>
</feature>
<feature type="compositionally biased region" description="Basic residues" evidence="10">
    <location>
        <begin position="497"/>
        <end position="506"/>
    </location>
</feature>
<dbReference type="InterPro" id="IPR006612">
    <property type="entry name" value="THAP_Znf"/>
</dbReference>
<dbReference type="Gene3D" id="2.30.30.140">
    <property type="match status" value="2"/>
</dbReference>
<feature type="compositionally biased region" description="Basic and acidic residues" evidence="10">
    <location>
        <begin position="1184"/>
        <end position="1205"/>
    </location>
</feature>
<keyword evidence="2" id="KW-0479">Metal-binding</keyword>
<feature type="region of interest" description="Disordered" evidence="10">
    <location>
        <begin position="954"/>
        <end position="998"/>
    </location>
</feature>
<name>A0ABM1IKH4_POLDO</name>
<dbReference type="SMART" id="SM00333">
    <property type="entry name" value="TUDOR"/>
    <property type="match status" value="1"/>
</dbReference>
<evidence type="ECO:0000256" key="10">
    <source>
        <dbReference type="SAM" id="MobiDB-lite"/>
    </source>
</evidence>
<accession>A0ABM1IKH4</accession>
<dbReference type="SMART" id="SM00355">
    <property type="entry name" value="ZnF_C2H2"/>
    <property type="match status" value="1"/>
</dbReference>
<feature type="region of interest" description="Disordered" evidence="10">
    <location>
        <begin position="1182"/>
        <end position="1205"/>
    </location>
</feature>
<dbReference type="SMART" id="SM00391">
    <property type="entry name" value="MBD"/>
    <property type="match status" value="1"/>
</dbReference>
<evidence type="ECO:0000256" key="7">
    <source>
        <dbReference type="ARBA" id="ARBA00023242"/>
    </source>
</evidence>
<organism evidence="14 15">
    <name type="scientific">Polistes dominula</name>
    <name type="common">European paper wasp</name>
    <name type="synonym">Vespa dominula</name>
    <dbReference type="NCBI Taxonomy" id="743375"/>
    <lineage>
        <taxon>Eukaryota</taxon>
        <taxon>Metazoa</taxon>
        <taxon>Ecdysozoa</taxon>
        <taxon>Arthropoda</taxon>
        <taxon>Hexapoda</taxon>
        <taxon>Insecta</taxon>
        <taxon>Pterygota</taxon>
        <taxon>Neoptera</taxon>
        <taxon>Endopterygota</taxon>
        <taxon>Hymenoptera</taxon>
        <taxon>Apocrita</taxon>
        <taxon>Aculeata</taxon>
        <taxon>Vespoidea</taxon>
        <taxon>Vespidae</taxon>
        <taxon>Polistinae</taxon>
        <taxon>Polistini</taxon>
        <taxon>Polistes</taxon>
    </lineage>
</organism>
<proteinExistence type="predicted"/>
<dbReference type="PROSITE" id="PS50950">
    <property type="entry name" value="ZF_THAP"/>
    <property type="match status" value="1"/>
</dbReference>
<feature type="compositionally biased region" description="Basic and acidic residues" evidence="10">
    <location>
        <begin position="442"/>
        <end position="454"/>
    </location>
</feature>
<protein>
    <submittedName>
        <fullName evidence="15">Uncharacterized protein LOC107068609 isoform X1</fullName>
    </submittedName>
</protein>
<evidence type="ECO:0000256" key="1">
    <source>
        <dbReference type="ARBA" id="ARBA00004123"/>
    </source>
</evidence>
<dbReference type="PROSITE" id="PS01359">
    <property type="entry name" value="ZF_PHD_1"/>
    <property type="match status" value="1"/>
</dbReference>